<evidence type="ECO:0000256" key="2">
    <source>
        <dbReference type="SAM" id="SignalP"/>
    </source>
</evidence>
<feature type="transmembrane region" description="Helical" evidence="1">
    <location>
        <begin position="32"/>
        <end position="55"/>
    </location>
</feature>
<evidence type="ECO:0000313" key="3">
    <source>
        <dbReference type="EMBL" id="QCI68785.1"/>
    </source>
</evidence>
<keyword evidence="1" id="KW-1133">Transmembrane helix</keyword>
<keyword evidence="1" id="KW-0472">Membrane</keyword>
<name>A0A4D7BDY0_9HYPH</name>
<proteinExistence type="predicted"/>
<feature type="transmembrane region" description="Helical" evidence="1">
    <location>
        <begin position="114"/>
        <end position="131"/>
    </location>
</feature>
<dbReference type="KEGG" id="pstg:E8M01_33855"/>
<reference evidence="3 4" key="1">
    <citation type="submission" date="2019-04" db="EMBL/GenBank/DDBJ databases">
        <title>Phreatobacter aquaticus sp. nov.</title>
        <authorList>
            <person name="Choi A."/>
        </authorList>
    </citation>
    <scope>NUCLEOTIDE SEQUENCE [LARGE SCALE GENOMIC DNA]</scope>
    <source>
        <strain evidence="3 4">KCTC 52518</strain>
    </source>
</reference>
<dbReference type="Pfam" id="PF04955">
    <property type="entry name" value="HupE_UreJ"/>
    <property type="match status" value="1"/>
</dbReference>
<feature type="signal peptide" evidence="2">
    <location>
        <begin position="1"/>
        <end position="22"/>
    </location>
</feature>
<evidence type="ECO:0000313" key="4">
    <source>
        <dbReference type="Proteomes" id="UP000298781"/>
    </source>
</evidence>
<dbReference type="AlphaFoldDB" id="A0A4D7BDY0"/>
<keyword evidence="1" id="KW-0812">Transmembrane</keyword>
<dbReference type="RefSeq" id="WP_136964200.1">
    <property type="nucleotide sequence ID" value="NZ_CP039690.1"/>
</dbReference>
<gene>
    <name evidence="3" type="ORF">E8M01_33855</name>
</gene>
<dbReference type="PIRSF" id="PIRSF016919">
    <property type="entry name" value="HupE_UreJ"/>
    <property type="match status" value="1"/>
</dbReference>
<organism evidence="3 4">
    <name type="scientific">Phreatobacter stygius</name>
    <dbReference type="NCBI Taxonomy" id="1940610"/>
    <lineage>
        <taxon>Bacteria</taxon>
        <taxon>Pseudomonadati</taxon>
        <taxon>Pseudomonadota</taxon>
        <taxon>Alphaproteobacteria</taxon>
        <taxon>Hyphomicrobiales</taxon>
        <taxon>Phreatobacteraceae</taxon>
        <taxon>Phreatobacter</taxon>
    </lineage>
</organism>
<dbReference type="OrthoDB" id="9808192at2"/>
<keyword evidence="2" id="KW-0732">Signal</keyword>
<feature type="transmembrane region" description="Helical" evidence="1">
    <location>
        <begin position="174"/>
        <end position="196"/>
    </location>
</feature>
<keyword evidence="4" id="KW-1185">Reference proteome</keyword>
<feature type="chain" id="PRO_5020284887" evidence="2">
    <location>
        <begin position="23"/>
        <end position="197"/>
    </location>
</feature>
<dbReference type="InterPro" id="IPR007038">
    <property type="entry name" value="HupE_UreJ"/>
</dbReference>
<accession>A0A4D7BDY0</accession>
<dbReference type="Proteomes" id="UP000298781">
    <property type="component" value="Chromosome"/>
</dbReference>
<sequence>MKPTSPFLTLLVAVMMTTAAEAHTGIGSTSAFAAGFMHPLTGLDHMLAMVAVGLWAGSRGGAALWVWPASFVGVMVVGGILGMSGLALPFVEQGILASVLLLGLAVALAARPNVAVGATLIALAALFHGHAHGTVVPANASGAAYAMGFAISTAALHLFGIAVTILAARLTVPAAVRTAGALTAAAGLVLAMAGGLA</sequence>
<feature type="transmembrane region" description="Helical" evidence="1">
    <location>
        <begin position="87"/>
        <end position="107"/>
    </location>
</feature>
<feature type="transmembrane region" description="Helical" evidence="1">
    <location>
        <begin position="143"/>
        <end position="167"/>
    </location>
</feature>
<protein>
    <submittedName>
        <fullName evidence="3">HupE/UreJ family protein</fullName>
    </submittedName>
</protein>
<feature type="transmembrane region" description="Helical" evidence="1">
    <location>
        <begin position="62"/>
        <end position="81"/>
    </location>
</feature>
<evidence type="ECO:0000256" key="1">
    <source>
        <dbReference type="SAM" id="Phobius"/>
    </source>
</evidence>
<dbReference type="EMBL" id="CP039690">
    <property type="protein sequence ID" value="QCI68785.1"/>
    <property type="molecule type" value="Genomic_DNA"/>
</dbReference>